<feature type="domain" description="Tetrahydrofolate dehydrogenase/cyclohydrolase NAD(P)-binding" evidence="14">
    <location>
        <begin position="153"/>
        <end position="303"/>
    </location>
</feature>
<feature type="binding site" evidence="12">
    <location>
        <position position="249"/>
    </location>
    <ligand>
        <name>NADP(+)</name>
        <dbReference type="ChEBI" id="CHEBI:58349"/>
    </ligand>
</feature>
<dbReference type="HAMAP" id="MF_01576">
    <property type="entry name" value="THF_DHG_CYH"/>
    <property type="match status" value="1"/>
</dbReference>
<dbReference type="InterPro" id="IPR020631">
    <property type="entry name" value="THF_DH/CycHdrlase_NAD-bd_dom"/>
</dbReference>
<accession>A0A8X8IBZ2</accession>
<dbReference type="Gene3D" id="3.40.50.720">
    <property type="entry name" value="NAD(P)-binding Rossmann-like Domain"/>
    <property type="match status" value="1"/>
</dbReference>
<dbReference type="InterPro" id="IPR046346">
    <property type="entry name" value="Aminoacid_DH-like_N_sf"/>
</dbReference>
<dbReference type="Proteomes" id="UP000198711">
    <property type="component" value="Unassembled WGS sequence"/>
</dbReference>
<evidence type="ECO:0000256" key="5">
    <source>
        <dbReference type="ARBA" id="ARBA00022755"/>
    </source>
</evidence>
<keyword evidence="6 12" id="KW-0378">Hydrolase</keyword>
<evidence type="ECO:0000256" key="1">
    <source>
        <dbReference type="ARBA" id="ARBA00004777"/>
    </source>
</evidence>
<feature type="binding site" evidence="12">
    <location>
        <begin position="179"/>
        <end position="181"/>
    </location>
    <ligand>
        <name>NADP(+)</name>
        <dbReference type="ChEBI" id="CHEBI:58349"/>
    </ligand>
</feature>
<dbReference type="EC" id="3.5.4.9" evidence="12"/>
<dbReference type="GO" id="GO:0000105">
    <property type="term" value="P:L-histidine biosynthetic process"/>
    <property type="evidence" value="ECO:0007669"/>
    <property type="project" value="UniProtKB-KW"/>
</dbReference>
<evidence type="ECO:0000256" key="9">
    <source>
        <dbReference type="ARBA" id="ARBA00023102"/>
    </source>
</evidence>
<evidence type="ECO:0000313" key="15">
    <source>
        <dbReference type="EMBL" id="SDW82438.1"/>
    </source>
</evidence>
<dbReference type="FunFam" id="3.40.50.720:FF:000189">
    <property type="entry name" value="Bifunctional protein FolD"/>
    <property type="match status" value="1"/>
</dbReference>
<comment type="caution">
    <text evidence="12">Lacks conserved residue(s) required for the propagation of feature annotation.</text>
</comment>
<dbReference type="EMBL" id="FNNO01000006">
    <property type="protein sequence ID" value="SDW82438.1"/>
    <property type="molecule type" value="Genomic_DNA"/>
</dbReference>
<keyword evidence="8 12" id="KW-0560">Oxidoreductase</keyword>
<dbReference type="GO" id="GO:0004488">
    <property type="term" value="F:methylenetetrahydrofolate dehydrogenase (NADP+) activity"/>
    <property type="evidence" value="ECO:0007669"/>
    <property type="project" value="UniProtKB-UniRule"/>
</dbReference>
<dbReference type="PANTHER" id="PTHR48099">
    <property type="entry name" value="C-1-TETRAHYDROFOLATE SYNTHASE, CYTOPLASMIC-RELATED"/>
    <property type="match status" value="1"/>
</dbReference>
<evidence type="ECO:0000256" key="2">
    <source>
        <dbReference type="ARBA" id="ARBA00011738"/>
    </source>
</evidence>
<dbReference type="GO" id="GO:0004477">
    <property type="term" value="F:methenyltetrahydrofolate cyclohydrolase activity"/>
    <property type="evidence" value="ECO:0007669"/>
    <property type="project" value="UniProtKB-UniRule"/>
</dbReference>
<comment type="similarity">
    <text evidence="12">Belongs to the tetrahydrofolate dehydrogenase/cyclohydrolase family.</text>
</comment>
<keyword evidence="10 12" id="KW-0486">Methionine biosynthesis</keyword>
<dbReference type="PRINTS" id="PR00085">
    <property type="entry name" value="THFDHDRGNASE"/>
</dbReference>
<evidence type="ECO:0000259" key="13">
    <source>
        <dbReference type="Pfam" id="PF00763"/>
    </source>
</evidence>
<keyword evidence="5 12" id="KW-0658">Purine biosynthesis</keyword>
<dbReference type="InterPro" id="IPR020630">
    <property type="entry name" value="THF_DH/CycHdrlase_cat_dom"/>
</dbReference>
<reference evidence="15 16" key="1">
    <citation type="submission" date="2016-10" db="EMBL/GenBank/DDBJ databases">
        <authorList>
            <person name="Varghese N."/>
            <person name="Submissions S."/>
        </authorList>
    </citation>
    <scope>NUCLEOTIDE SEQUENCE [LARGE SCALE GENOMIC DNA]</scope>
    <source>
        <strain evidence="15 16">DSM 25353</strain>
    </source>
</reference>
<keyword evidence="3 12" id="KW-0554">One-carbon metabolism</keyword>
<dbReference type="Gene3D" id="3.40.50.10860">
    <property type="entry name" value="Leucine Dehydrogenase, chain A, domain 1"/>
    <property type="match status" value="1"/>
</dbReference>
<dbReference type="CDD" id="cd01080">
    <property type="entry name" value="NAD_bind_m-THF_DH_Cyclohyd"/>
    <property type="match status" value="1"/>
</dbReference>
<evidence type="ECO:0000256" key="7">
    <source>
        <dbReference type="ARBA" id="ARBA00022857"/>
    </source>
</evidence>
<dbReference type="AlphaFoldDB" id="A0A8X8IBZ2"/>
<dbReference type="RefSeq" id="WP_307777213.1">
    <property type="nucleotide sequence ID" value="NZ_FNNO01000006.1"/>
</dbReference>
<evidence type="ECO:0000259" key="14">
    <source>
        <dbReference type="Pfam" id="PF02882"/>
    </source>
</evidence>
<keyword evidence="11 12" id="KW-0511">Multifunctional enzyme</keyword>
<evidence type="ECO:0000256" key="12">
    <source>
        <dbReference type="HAMAP-Rule" id="MF_01576"/>
    </source>
</evidence>
<dbReference type="GO" id="GO:0005829">
    <property type="term" value="C:cytosol"/>
    <property type="evidence" value="ECO:0007669"/>
    <property type="project" value="TreeGrafter"/>
</dbReference>
<name>A0A8X8IBZ2_9BACT</name>
<comment type="subunit">
    <text evidence="2 12">Homodimer.</text>
</comment>
<dbReference type="GO" id="GO:0009086">
    <property type="term" value="P:methionine biosynthetic process"/>
    <property type="evidence" value="ECO:0007669"/>
    <property type="project" value="UniProtKB-KW"/>
</dbReference>
<gene>
    <name evidence="12" type="primary">folD</name>
    <name evidence="15" type="ORF">SAMN05444410_10654</name>
</gene>
<keyword evidence="4 12" id="KW-0028">Amino-acid biosynthesis</keyword>
<feature type="domain" description="Tetrahydrofolate dehydrogenase/cyclohydrolase catalytic" evidence="13">
    <location>
        <begin position="19"/>
        <end position="134"/>
    </location>
</feature>
<evidence type="ECO:0000256" key="6">
    <source>
        <dbReference type="ARBA" id="ARBA00022801"/>
    </source>
</evidence>
<proteinExistence type="inferred from homology"/>
<evidence type="ECO:0000313" key="16">
    <source>
        <dbReference type="Proteomes" id="UP000198711"/>
    </source>
</evidence>
<keyword evidence="16" id="KW-1185">Reference proteome</keyword>
<dbReference type="PANTHER" id="PTHR48099:SF5">
    <property type="entry name" value="C-1-TETRAHYDROFOLATE SYNTHASE, CYTOPLASMIC"/>
    <property type="match status" value="1"/>
</dbReference>
<organism evidence="15 16">
    <name type="scientific">Hydrobacter penzbergensis</name>
    <dbReference type="NCBI Taxonomy" id="1235997"/>
    <lineage>
        <taxon>Bacteria</taxon>
        <taxon>Pseudomonadati</taxon>
        <taxon>Bacteroidota</taxon>
        <taxon>Chitinophagia</taxon>
        <taxon>Chitinophagales</taxon>
        <taxon>Chitinophagaceae</taxon>
        <taxon>Hydrobacter</taxon>
    </lineage>
</organism>
<dbReference type="Pfam" id="PF00763">
    <property type="entry name" value="THF_DHG_CYH"/>
    <property type="match status" value="1"/>
</dbReference>
<keyword evidence="7 12" id="KW-0521">NADP</keyword>
<dbReference type="InterPro" id="IPR036291">
    <property type="entry name" value="NAD(P)-bd_dom_sf"/>
</dbReference>
<comment type="catalytic activity">
    <reaction evidence="12">
        <text>(6R)-5,10-methylene-5,6,7,8-tetrahydrofolate + NADP(+) = (6R)-5,10-methenyltetrahydrofolate + NADPH</text>
        <dbReference type="Rhea" id="RHEA:22812"/>
        <dbReference type="ChEBI" id="CHEBI:15636"/>
        <dbReference type="ChEBI" id="CHEBI:57455"/>
        <dbReference type="ChEBI" id="CHEBI:57783"/>
        <dbReference type="ChEBI" id="CHEBI:58349"/>
        <dbReference type="EC" id="1.5.1.5"/>
    </reaction>
</comment>
<dbReference type="SUPFAM" id="SSF51735">
    <property type="entry name" value="NAD(P)-binding Rossmann-fold domains"/>
    <property type="match status" value="1"/>
</dbReference>
<keyword evidence="9 12" id="KW-0368">Histidine biosynthesis</keyword>
<comment type="catalytic activity">
    <reaction evidence="12">
        <text>(6R)-5,10-methenyltetrahydrofolate + H2O = (6R)-10-formyltetrahydrofolate + H(+)</text>
        <dbReference type="Rhea" id="RHEA:23700"/>
        <dbReference type="ChEBI" id="CHEBI:15377"/>
        <dbReference type="ChEBI" id="CHEBI:15378"/>
        <dbReference type="ChEBI" id="CHEBI:57455"/>
        <dbReference type="ChEBI" id="CHEBI:195366"/>
        <dbReference type="EC" id="3.5.4.9"/>
    </reaction>
</comment>
<comment type="pathway">
    <text evidence="1 12">One-carbon metabolism; tetrahydrofolate interconversion.</text>
</comment>
<dbReference type="GO" id="GO:0035999">
    <property type="term" value="P:tetrahydrofolate interconversion"/>
    <property type="evidence" value="ECO:0007669"/>
    <property type="project" value="UniProtKB-UniRule"/>
</dbReference>
<dbReference type="Pfam" id="PF02882">
    <property type="entry name" value="THF_DHG_CYH_C"/>
    <property type="match status" value="1"/>
</dbReference>
<evidence type="ECO:0000256" key="3">
    <source>
        <dbReference type="ARBA" id="ARBA00022563"/>
    </source>
</evidence>
<evidence type="ECO:0000256" key="11">
    <source>
        <dbReference type="ARBA" id="ARBA00023268"/>
    </source>
</evidence>
<comment type="function">
    <text evidence="12">Catalyzes the oxidation of 5,10-methylenetetrahydrofolate to 5,10-methenyltetrahydrofolate and then the hydrolysis of 5,10-methenyltetrahydrofolate to 10-formyltetrahydrofolate.</text>
</comment>
<evidence type="ECO:0000256" key="8">
    <source>
        <dbReference type="ARBA" id="ARBA00023002"/>
    </source>
</evidence>
<dbReference type="FunFam" id="3.40.50.10860:FF:000005">
    <property type="entry name" value="C-1-tetrahydrofolate synthase, cytoplasmic, putative"/>
    <property type="match status" value="1"/>
</dbReference>
<dbReference type="InterPro" id="IPR000672">
    <property type="entry name" value="THF_DH/CycHdrlase"/>
</dbReference>
<protein>
    <recommendedName>
        <fullName evidence="12">Bifunctional protein FolD</fullName>
    </recommendedName>
    <domain>
        <recommendedName>
            <fullName evidence="12">Methylenetetrahydrofolate dehydrogenase</fullName>
            <ecNumber evidence="12">1.5.1.5</ecNumber>
        </recommendedName>
    </domain>
    <domain>
        <recommendedName>
            <fullName evidence="12">Methenyltetrahydrofolate cyclohydrolase</fullName>
            <ecNumber evidence="12">3.5.4.9</ecNumber>
        </recommendedName>
    </domain>
</protein>
<sequence length="307" mass="32505">MHLTVLQRIKISFAPMLILDGKVASAAVKAELTQQTATLLAAGKRAPHLAAILVGTNGASETYVASKVKNCEETGFRSSLIRFDENIEESVLLQKIAQLNTDPSVDGILVQLPLPKQIREQKVIEAIAPSKDVDGFHPISVGKLVQGLPTFVPATPYGIMLLLEHFRIETKGKHAVVIGRSNIVGRPMSILLSSNLPQGNCTVTICHSHTPDIKAVCAGADILVAALGKPGFVTADMIKPGAVVIDVGITRVADPTAKKGFRIKGDVAYEQAAEKTSAITPVPGGVGLMTIAGLLKNTMQAYLTTHN</sequence>
<dbReference type="SUPFAM" id="SSF53223">
    <property type="entry name" value="Aminoacid dehydrogenase-like, N-terminal domain"/>
    <property type="match status" value="1"/>
</dbReference>
<evidence type="ECO:0000256" key="10">
    <source>
        <dbReference type="ARBA" id="ARBA00023167"/>
    </source>
</evidence>
<dbReference type="GO" id="GO:0006164">
    <property type="term" value="P:purine nucleotide biosynthetic process"/>
    <property type="evidence" value="ECO:0007669"/>
    <property type="project" value="UniProtKB-KW"/>
</dbReference>
<evidence type="ECO:0000256" key="4">
    <source>
        <dbReference type="ARBA" id="ARBA00022605"/>
    </source>
</evidence>
<comment type="caution">
    <text evidence="15">The sequence shown here is derived from an EMBL/GenBank/DDBJ whole genome shotgun (WGS) entry which is preliminary data.</text>
</comment>
<dbReference type="EC" id="1.5.1.5" evidence="12"/>